<feature type="domain" description="PAS" evidence="3">
    <location>
        <begin position="23"/>
        <end position="53"/>
    </location>
</feature>
<dbReference type="GO" id="GO:0007165">
    <property type="term" value="P:signal transduction"/>
    <property type="evidence" value="ECO:0007669"/>
    <property type="project" value="UniProtKB-KW"/>
</dbReference>
<evidence type="ECO:0000256" key="1">
    <source>
        <dbReference type="PROSITE-ProRule" id="PRU00284"/>
    </source>
</evidence>
<dbReference type="PANTHER" id="PTHR24422:SF10">
    <property type="entry name" value="CHEMOTAXIS PROTEIN METHYLTRANSFERASE 2"/>
    <property type="match status" value="1"/>
</dbReference>
<dbReference type="PROSITE" id="PS50111">
    <property type="entry name" value="CHEMOTAXIS_TRANSDUC_2"/>
    <property type="match status" value="1"/>
</dbReference>
<feature type="domain" description="PAC" evidence="4">
    <location>
        <begin position="82"/>
        <end position="134"/>
    </location>
</feature>
<dbReference type="InterPro" id="IPR004089">
    <property type="entry name" value="MCPsignal_dom"/>
</dbReference>
<feature type="domain" description="PAC" evidence="4">
    <location>
        <begin position="204"/>
        <end position="256"/>
    </location>
</feature>
<evidence type="ECO:0000313" key="5">
    <source>
        <dbReference type="EMBL" id="MBL0404518.1"/>
    </source>
</evidence>
<dbReference type="CDD" id="cd00130">
    <property type="entry name" value="PAS"/>
    <property type="match status" value="2"/>
</dbReference>
<dbReference type="Proteomes" id="UP000605848">
    <property type="component" value="Unassembled WGS sequence"/>
</dbReference>
<dbReference type="PROSITE" id="PS50112">
    <property type="entry name" value="PAS"/>
    <property type="match status" value="2"/>
</dbReference>
<sequence>MGASVLISGTWYKLAALGRSQAVIEFDLEGIVLAANNNFFDVTGYTLEEIRGKHHSFFAEPALRESRDYAEFWRRLRAGEYQAGRYRRLGKGGREIWIEASYNPLLGRDGKPFKIVKFATDITRQMQEQADLRGQVEAIGKSQAVIAFDLEGNILDANGNFLAALGYSLEEIAGKHHSIFVEPTMRNSPQYLEFWRRLQAGEYQSGQYKRIGKGNREVWIEASYNPILDPSGRPYKVVKYATDVTQQVNLLVNLRQMIESNFGEIDAALSQSRQEASDATHAATSTSGNVQMMAAAAEELAASVGEIAQSMANSRAATDIAFTEATNATEFTDKLSAAASAMGGIVSLIQNIAGQINLLALNATIEAARAGEAGRGFAVVASEVKNLASQAARATEQITSEIDAVQSVSSGVVQALAKIQTSVETMRDHVISAAAAVEEQSVVTQEMSSNMQGAAHAVSNISSNIGTISAAVGRVSQAVETTKEAAAVLAR</sequence>
<dbReference type="Gene3D" id="3.30.450.20">
    <property type="entry name" value="PAS domain"/>
    <property type="match status" value="2"/>
</dbReference>
<dbReference type="AlphaFoldDB" id="A0A937CWZ3"/>
<dbReference type="InterPro" id="IPR050903">
    <property type="entry name" value="Bact_Chemotaxis_MeTrfase"/>
</dbReference>
<evidence type="ECO:0000313" key="6">
    <source>
        <dbReference type="Proteomes" id="UP000605848"/>
    </source>
</evidence>
<dbReference type="SUPFAM" id="SSF55785">
    <property type="entry name" value="PYP-like sensor domain (PAS domain)"/>
    <property type="match status" value="2"/>
</dbReference>
<dbReference type="GO" id="GO:0006935">
    <property type="term" value="P:chemotaxis"/>
    <property type="evidence" value="ECO:0007669"/>
    <property type="project" value="InterPro"/>
</dbReference>
<gene>
    <name evidence="5" type="ORF">JKG68_11125</name>
</gene>
<dbReference type="InterPro" id="IPR001610">
    <property type="entry name" value="PAC"/>
</dbReference>
<dbReference type="InterPro" id="IPR000014">
    <property type="entry name" value="PAS"/>
</dbReference>
<proteinExistence type="predicted"/>
<comment type="caution">
    <text evidence="5">The sequence shown here is derived from an EMBL/GenBank/DDBJ whole genome shotgun (WGS) entry which is preliminary data.</text>
</comment>
<dbReference type="InterPro" id="IPR035965">
    <property type="entry name" value="PAS-like_dom_sf"/>
</dbReference>
<dbReference type="SMART" id="SM00086">
    <property type="entry name" value="PAC"/>
    <property type="match status" value="2"/>
</dbReference>
<dbReference type="Pfam" id="PF08447">
    <property type="entry name" value="PAS_3"/>
    <property type="match status" value="2"/>
</dbReference>
<keyword evidence="1" id="KW-0807">Transducer</keyword>
<dbReference type="PRINTS" id="PR00260">
    <property type="entry name" value="CHEMTRNSDUCR"/>
</dbReference>
<evidence type="ECO:0000259" key="3">
    <source>
        <dbReference type="PROSITE" id="PS50112"/>
    </source>
</evidence>
<evidence type="ECO:0000259" key="4">
    <source>
        <dbReference type="PROSITE" id="PS50113"/>
    </source>
</evidence>
<dbReference type="PANTHER" id="PTHR24422">
    <property type="entry name" value="CHEMOTAXIS PROTEIN METHYLTRANSFERASE"/>
    <property type="match status" value="1"/>
</dbReference>
<dbReference type="SMART" id="SM00091">
    <property type="entry name" value="PAS"/>
    <property type="match status" value="2"/>
</dbReference>
<organism evidence="5 6">
    <name type="scientific">Microvirga aerilata</name>
    <dbReference type="NCBI Taxonomy" id="670292"/>
    <lineage>
        <taxon>Bacteria</taxon>
        <taxon>Pseudomonadati</taxon>
        <taxon>Pseudomonadota</taxon>
        <taxon>Alphaproteobacteria</taxon>
        <taxon>Hyphomicrobiales</taxon>
        <taxon>Methylobacteriaceae</taxon>
        <taxon>Microvirga</taxon>
    </lineage>
</organism>
<dbReference type="PROSITE" id="PS50113">
    <property type="entry name" value="PAC"/>
    <property type="match status" value="2"/>
</dbReference>
<feature type="domain" description="PAS" evidence="3">
    <location>
        <begin position="128"/>
        <end position="175"/>
    </location>
</feature>
<dbReference type="InterPro" id="IPR004090">
    <property type="entry name" value="Chemotax_Me-accpt_rcpt"/>
</dbReference>
<dbReference type="GO" id="GO:0004888">
    <property type="term" value="F:transmembrane signaling receptor activity"/>
    <property type="evidence" value="ECO:0007669"/>
    <property type="project" value="InterPro"/>
</dbReference>
<keyword evidence="6" id="KW-1185">Reference proteome</keyword>
<accession>A0A937CWZ3</accession>
<name>A0A937CWZ3_9HYPH</name>
<dbReference type="Gene3D" id="1.10.287.950">
    <property type="entry name" value="Methyl-accepting chemotaxis protein"/>
    <property type="match status" value="1"/>
</dbReference>
<dbReference type="RefSeq" id="WP_202059282.1">
    <property type="nucleotide sequence ID" value="NZ_JAEQMY010000013.1"/>
</dbReference>
<dbReference type="InterPro" id="IPR000700">
    <property type="entry name" value="PAS-assoc_C"/>
</dbReference>
<dbReference type="EMBL" id="JAEQMY010000013">
    <property type="protein sequence ID" value="MBL0404518.1"/>
    <property type="molecule type" value="Genomic_DNA"/>
</dbReference>
<dbReference type="GO" id="GO:0016020">
    <property type="term" value="C:membrane"/>
    <property type="evidence" value="ECO:0007669"/>
    <property type="project" value="InterPro"/>
</dbReference>
<dbReference type="SUPFAM" id="SSF58104">
    <property type="entry name" value="Methyl-accepting chemotaxis protein (MCP) signaling domain"/>
    <property type="match status" value="1"/>
</dbReference>
<dbReference type="InterPro" id="IPR013655">
    <property type="entry name" value="PAS_fold_3"/>
</dbReference>
<dbReference type="Pfam" id="PF00015">
    <property type="entry name" value="MCPsignal"/>
    <property type="match status" value="1"/>
</dbReference>
<reference evidence="5" key="1">
    <citation type="submission" date="2021-01" db="EMBL/GenBank/DDBJ databases">
        <title>Microvirga sp.</title>
        <authorList>
            <person name="Kim M.K."/>
        </authorList>
    </citation>
    <scope>NUCLEOTIDE SEQUENCE</scope>
    <source>
        <strain evidence="5">5420S-16</strain>
    </source>
</reference>
<protein>
    <submittedName>
        <fullName evidence="5">PAS domain-containing methyl-accepting chemotaxis protein</fullName>
    </submittedName>
</protein>
<dbReference type="NCBIfam" id="TIGR00229">
    <property type="entry name" value="sensory_box"/>
    <property type="match status" value="2"/>
</dbReference>
<evidence type="ECO:0000259" key="2">
    <source>
        <dbReference type="PROSITE" id="PS50111"/>
    </source>
</evidence>
<feature type="domain" description="Methyl-accepting transducer" evidence="2">
    <location>
        <begin position="254"/>
        <end position="476"/>
    </location>
</feature>
<dbReference type="SMART" id="SM00283">
    <property type="entry name" value="MA"/>
    <property type="match status" value="1"/>
</dbReference>